<feature type="compositionally biased region" description="Acidic residues" evidence="1">
    <location>
        <begin position="262"/>
        <end position="311"/>
    </location>
</feature>
<proteinExistence type="predicted"/>
<reference evidence="2 3" key="1">
    <citation type="submission" date="2024-04" db="EMBL/GenBank/DDBJ databases">
        <title>Phyllosticta paracitricarpa is synonymous to the EU quarantine fungus P. citricarpa based on phylogenomic analyses.</title>
        <authorList>
            <consortium name="Lawrence Berkeley National Laboratory"/>
            <person name="Van Ingen-Buijs V.A."/>
            <person name="Van Westerhoven A.C."/>
            <person name="Haridas S."/>
            <person name="Skiadas P."/>
            <person name="Martin F."/>
            <person name="Groenewald J.Z."/>
            <person name="Crous P.W."/>
            <person name="Seidl M.F."/>
        </authorList>
    </citation>
    <scope>NUCLEOTIDE SEQUENCE [LARGE SCALE GENOMIC DNA]</scope>
    <source>
        <strain evidence="2 3">CBS 122670</strain>
    </source>
</reference>
<feature type="region of interest" description="Disordered" evidence="1">
    <location>
        <begin position="247"/>
        <end position="358"/>
    </location>
</feature>
<feature type="region of interest" description="Disordered" evidence="1">
    <location>
        <begin position="1"/>
        <end position="32"/>
    </location>
</feature>
<feature type="compositionally biased region" description="Polar residues" evidence="1">
    <location>
        <begin position="1"/>
        <end position="14"/>
    </location>
</feature>
<organism evidence="2 3">
    <name type="scientific">Phyllosticta citricarpa</name>
    <dbReference type="NCBI Taxonomy" id="55181"/>
    <lineage>
        <taxon>Eukaryota</taxon>
        <taxon>Fungi</taxon>
        <taxon>Dikarya</taxon>
        <taxon>Ascomycota</taxon>
        <taxon>Pezizomycotina</taxon>
        <taxon>Dothideomycetes</taxon>
        <taxon>Dothideomycetes incertae sedis</taxon>
        <taxon>Botryosphaeriales</taxon>
        <taxon>Phyllostictaceae</taxon>
        <taxon>Phyllosticta</taxon>
    </lineage>
</organism>
<dbReference type="EMBL" id="JBBPDW010000067">
    <property type="protein sequence ID" value="KAK7529754.1"/>
    <property type="molecule type" value="Genomic_DNA"/>
</dbReference>
<feature type="compositionally biased region" description="Low complexity" evidence="1">
    <location>
        <begin position="344"/>
        <end position="358"/>
    </location>
</feature>
<name>A0ABR1L3E3_9PEZI</name>
<dbReference type="Proteomes" id="UP001365128">
    <property type="component" value="Unassembled WGS sequence"/>
</dbReference>
<comment type="caution">
    <text evidence="2">The sequence shown here is derived from an EMBL/GenBank/DDBJ whole genome shotgun (WGS) entry which is preliminary data.</text>
</comment>
<feature type="region of interest" description="Disordered" evidence="1">
    <location>
        <begin position="173"/>
        <end position="207"/>
    </location>
</feature>
<evidence type="ECO:0000313" key="2">
    <source>
        <dbReference type="EMBL" id="KAK7529754.1"/>
    </source>
</evidence>
<sequence length="358" mass="38404">MNQVRKGPTTSHAETTPRHVAPVGRLPSSASAHKTFDLMMMSLESQSSGPSPDVQGLRTRPTPSSRKQWANPARIDRREASKAKPQHVRRGETGTQERQGRGAGTANGTRDLLAYGPGPGRWTSPNSACSNNLRAAPQPPSLSCCRPVVAAYIYISLLTSSFHLPLTSHHVHLPTPAPTTHHVRRHPQEEARRRRGGGARCPSFRRGGRRRGVMFEDLRVDAICRPATSWMVLRQSADSAFRLAAPQTKRRRLDKDAKAPATEEDGVEDEEGGPEAAGDGESEGEPEEPEGNGEPEAEAADEEAQDEDAADTAEKGGPAEAAKAHKGADVPKENDLEEVEAVEANDAAEVAADGAEDA</sequence>
<evidence type="ECO:0000256" key="1">
    <source>
        <dbReference type="SAM" id="MobiDB-lite"/>
    </source>
</evidence>
<evidence type="ECO:0000313" key="3">
    <source>
        <dbReference type="Proteomes" id="UP001365128"/>
    </source>
</evidence>
<gene>
    <name evidence="2" type="ORF">IWX46DRAFT_585642</name>
</gene>
<protein>
    <submittedName>
        <fullName evidence="2">Uncharacterized protein</fullName>
    </submittedName>
</protein>
<keyword evidence="3" id="KW-1185">Reference proteome</keyword>
<feature type="region of interest" description="Disordered" evidence="1">
    <location>
        <begin position="44"/>
        <end position="119"/>
    </location>
</feature>
<feature type="compositionally biased region" description="Basic and acidic residues" evidence="1">
    <location>
        <begin position="322"/>
        <end position="334"/>
    </location>
</feature>
<accession>A0ABR1L3E3</accession>